<evidence type="ECO:0000313" key="3">
    <source>
        <dbReference type="Proteomes" id="UP001148185"/>
    </source>
</evidence>
<dbReference type="Proteomes" id="UP001148185">
    <property type="component" value="Unassembled WGS sequence"/>
</dbReference>
<evidence type="ECO:0000256" key="1">
    <source>
        <dbReference type="SAM" id="Coils"/>
    </source>
</evidence>
<reference evidence="2 3" key="1">
    <citation type="submission" date="2022-05" db="EMBL/GenBank/DDBJ databases">
        <title>Novel Pseudomonas spp. Isolated from a Rainbow Trout Aquaculture Facility.</title>
        <authorList>
            <person name="Testerman T."/>
            <person name="Graf J."/>
        </authorList>
    </citation>
    <scope>NUCLEOTIDE SEQUENCE [LARGE SCALE GENOMIC DNA]</scope>
    <source>
        <strain evidence="2 3">ID1042</strain>
    </source>
</reference>
<accession>A0A9X4C625</accession>
<keyword evidence="1" id="KW-0175">Coiled coil</keyword>
<feature type="coiled-coil region" evidence="1">
    <location>
        <begin position="48"/>
        <end position="82"/>
    </location>
</feature>
<organism evidence="2 3">
    <name type="scientific">Pseudomonas shahriarae</name>
    <dbReference type="NCBI Taxonomy" id="2745512"/>
    <lineage>
        <taxon>Bacteria</taxon>
        <taxon>Pseudomonadati</taxon>
        <taxon>Pseudomonadota</taxon>
        <taxon>Gammaproteobacteria</taxon>
        <taxon>Pseudomonadales</taxon>
        <taxon>Pseudomonadaceae</taxon>
        <taxon>Pseudomonas</taxon>
    </lineage>
</organism>
<proteinExistence type="predicted"/>
<name>A0A9X4C625_9PSED</name>
<evidence type="ECO:0000313" key="2">
    <source>
        <dbReference type="EMBL" id="MDD1010933.1"/>
    </source>
</evidence>
<keyword evidence="3" id="KW-1185">Reference proteome</keyword>
<dbReference type="EMBL" id="JAMDHA010000034">
    <property type="protein sequence ID" value="MDD1010933.1"/>
    <property type="molecule type" value="Genomic_DNA"/>
</dbReference>
<protein>
    <recommendedName>
        <fullName evidence="4">Ead/Ea22-like family protein</fullName>
    </recommendedName>
</protein>
<sequence length="207" mass="23150">MSELKVIYLGPACQEQGKIDGREWCQDDVWDACECGHESVRYVLGSELNRVTAERDALQQRLNAADQRIDELEQDKARLDALDSNCWDVRFNSSPNGDAGDSSINIEVVGHWMDKPFERVIGENYSENLRAAIDQAMTAPAYPPARPEYPEPEPDADADWHMNPCKQGHRDVGASGGVAACNQCDEKIEAATTEEAFERWNATHPQQ</sequence>
<dbReference type="RefSeq" id="WP_273878190.1">
    <property type="nucleotide sequence ID" value="NZ_JAMDHA010000034.1"/>
</dbReference>
<comment type="caution">
    <text evidence="2">The sequence shown here is derived from an EMBL/GenBank/DDBJ whole genome shotgun (WGS) entry which is preliminary data.</text>
</comment>
<evidence type="ECO:0008006" key="4">
    <source>
        <dbReference type="Google" id="ProtNLM"/>
    </source>
</evidence>
<dbReference type="AlphaFoldDB" id="A0A9X4C625"/>
<gene>
    <name evidence="2" type="ORF">M5G27_26015</name>
</gene>